<comment type="similarity">
    <text evidence="1">Belongs to the bacterial solute-binding protein 1 family.</text>
</comment>
<dbReference type="InterPro" id="IPR050490">
    <property type="entry name" value="Bact_solute-bd_prot1"/>
</dbReference>
<protein>
    <submittedName>
        <fullName evidence="5">Sugar ABC transporter substrate-binding protein</fullName>
    </submittedName>
</protein>
<evidence type="ECO:0000313" key="5">
    <source>
        <dbReference type="EMBL" id="GGO60097.1"/>
    </source>
</evidence>
<evidence type="ECO:0000256" key="4">
    <source>
        <dbReference type="SAM" id="SignalP"/>
    </source>
</evidence>
<dbReference type="Pfam" id="PF01547">
    <property type="entry name" value="SBP_bac_1"/>
    <property type="match status" value="1"/>
</dbReference>
<dbReference type="PROSITE" id="PS51257">
    <property type="entry name" value="PROKAR_LIPOPROTEIN"/>
    <property type="match status" value="1"/>
</dbReference>
<dbReference type="SUPFAM" id="SSF53850">
    <property type="entry name" value="Periplasmic binding protein-like II"/>
    <property type="match status" value="1"/>
</dbReference>
<evidence type="ECO:0000313" key="6">
    <source>
        <dbReference type="Proteomes" id="UP000638043"/>
    </source>
</evidence>
<dbReference type="CDD" id="cd13585">
    <property type="entry name" value="PBP2_TMBP_like"/>
    <property type="match status" value="1"/>
</dbReference>
<keyword evidence="6" id="KW-1185">Reference proteome</keyword>
<evidence type="ECO:0000256" key="1">
    <source>
        <dbReference type="ARBA" id="ARBA00008520"/>
    </source>
</evidence>
<dbReference type="PANTHER" id="PTHR43649:SF34">
    <property type="entry name" value="ABC TRANSPORTER PERIPLASMIC-BINDING PROTEIN YCJN-RELATED"/>
    <property type="match status" value="1"/>
</dbReference>
<comment type="caution">
    <text evidence="5">The sequence shown here is derived from an EMBL/GenBank/DDBJ whole genome shotgun (WGS) entry which is preliminary data.</text>
</comment>
<feature type="signal peptide" evidence="4">
    <location>
        <begin position="1"/>
        <end position="24"/>
    </location>
</feature>
<keyword evidence="3 4" id="KW-0732">Signal</keyword>
<dbReference type="EMBL" id="BMMQ01000001">
    <property type="protein sequence ID" value="GGO60097.1"/>
    <property type="molecule type" value="Genomic_DNA"/>
</dbReference>
<dbReference type="RefSeq" id="WP_188699773.1">
    <property type="nucleotide sequence ID" value="NZ_BMMQ01000001.1"/>
</dbReference>
<dbReference type="InterPro" id="IPR006059">
    <property type="entry name" value="SBP"/>
</dbReference>
<keyword evidence="2" id="KW-0813">Transport</keyword>
<feature type="chain" id="PRO_5046303666" evidence="4">
    <location>
        <begin position="25"/>
        <end position="440"/>
    </location>
</feature>
<name>A0ABQ2MZ48_9MICO</name>
<evidence type="ECO:0000256" key="2">
    <source>
        <dbReference type="ARBA" id="ARBA00022448"/>
    </source>
</evidence>
<evidence type="ECO:0000256" key="3">
    <source>
        <dbReference type="ARBA" id="ARBA00022729"/>
    </source>
</evidence>
<accession>A0ABQ2MZ48</accession>
<dbReference type="Gene3D" id="3.40.190.10">
    <property type="entry name" value="Periplasmic binding protein-like II"/>
    <property type="match status" value="2"/>
</dbReference>
<dbReference type="PANTHER" id="PTHR43649">
    <property type="entry name" value="ARABINOSE-BINDING PROTEIN-RELATED"/>
    <property type="match status" value="1"/>
</dbReference>
<sequence length="440" mass="46817">MTRSRRARVVSLSSAIIMMTGAGALVACSPESGDAGGEQELTVLFNQSHEGASEWLAAEYEKKTGVKINPVLSPYDEIASNLTLDQQSGANTIDVAAPWYVSLGDLAADGTIQDLTDWVDETPELDVDDFIPSIWEPYSTLDGKVYGIPFDGDTHVLFYNKEILERNGFTTPPATWDEYREQATTITANESADSIYGASVFGQQSPLILGASFANRLAGFGGSFLDDNGAPALDSPEAIQAAQALVDINDVALPTPAETDFGAGNSAWFAGKVAFIENWTDLGVQTESESTASPVAGKWGVTLLPVGEEGQEPRASLVAGFSWVIAANTDKRELAEDFIQFAASSEANGALLTAEPPTGIDPSRLSTLEDATYGEKFPEIQEVNRATLSDALAWPTGKNSTQAAQVLTDELAALIAGTGGTVEETMQRVQEQWETLLGDD</sequence>
<proteinExistence type="inferred from homology"/>
<organism evidence="5 6">
    <name type="scientific">Microbacterium nanhaiense</name>
    <dbReference type="NCBI Taxonomy" id="1301026"/>
    <lineage>
        <taxon>Bacteria</taxon>
        <taxon>Bacillati</taxon>
        <taxon>Actinomycetota</taxon>
        <taxon>Actinomycetes</taxon>
        <taxon>Micrococcales</taxon>
        <taxon>Microbacteriaceae</taxon>
        <taxon>Microbacterium</taxon>
    </lineage>
</organism>
<reference evidence="6" key="1">
    <citation type="journal article" date="2019" name="Int. J. Syst. Evol. Microbiol.">
        <title>The Global Catalogue of Microorganisms (GCM) 10K type strain sequencing project: providing services to taxonomists for standard genome sequencing and annotation.</title>
        <authorList>
            <consortium name="The Broad Institute Genomics Platform"/>
            <consortium name="The Broad Institute Genome Sequencing Center for Infectious Disease"/>
            <person name="Wu L."/>
            <person name="Ma J."/>
        </authorList>
    </citation>
    <scope>NUCLEOTIDE SEQUENCE [LARGE SCALE GENOMIC DNA]</scope>
    <source>
        <strain evidence="6">CGMCC 4.7181</strain>
    </source>
</reference>
<dbReference type="Proteomes" id="UP000638043">
    <property type="component" value="Unassembled WGS sequence"/>
</dbReference>
<gene>
    <name evidence="5" type="ORF">GCM10010910_04670</name>
</gene>